<dbReference type="PROSITE" id="PS50127">
    <property type="entry name" value="UBC_2"/>
    <property type="match status" value="1"/>
</dbReference>
<gene>
    <name evidence="2" type="ORF">CSSPTR1EN2_LOCUS6394</name>
</gene>
<dbReference type="Proteomes" id="UP001497512">
    <property type="component" value="Chromosome 13"/>
</dbReference>
<dbReference type="EMBL" id="OZ019905">
    <property type="protein sequence ID" value="CAK9202412.1"/>
    <property type="molecule type" value="Genomic_DNA"/>
</dbReference>
<dbReference type="InterPro" id="IPR000608">
    <property type="entry name" value="UBC"/>
</dbReference>
<dbReference type="Pfam" id="PF00179">
    <property type="entry name" value="UQ_con"/>
    <property type="match status" value="1"/>
</dbReference>
<proteinExistence type="predicted"/>
<dbReference type="CDD" id="cd23790">
    <property type="entry name" value="UBCc_UBE2A_2B"/>
    <property type="match status" value="1"/>
</dbReference>
<protein>
    <recommendedName>
        <fullName evidence="1">UBC core domain-containing protein</fullName>
    </recommendedName>
</protein>
<feature type="domain" description="UBC core" evidence="1">
    <location>
        <begin position="4"/>
        <end position="151"/>
    </location>
</feature>
<evidence type="ECO:0000313" key="3">
    <source>
        <dbReference type="Proteomes" id="UP001497512"/>
    </source>
</evidence>
<dbReference type="Gene3D" id="3.10.110.10">
    <property type="entry name" value="Ubiquitin Conjugating Enzyme"/>
    <property type="match status" value="1"/>
</dbReference>
<reference evidence="2" key="1">
    <citation type="submission" date="2024-02" db="EMBL/GenBank/DDBJ databases">
        <authorList>
            <consortium name="ELIXIR-Norway"/>
            <consortium name="Elixir Norway"/>
        </authorList>
    </citation>
    <scope>NUCLEOTIDE SEQUENCE</scope>
</reference>
<dbReference type="SUPFAM" id="SSF54495">
    <property type="entry name" value="UBC-like"/>
    <property type="match status" value="1"/>
</dbReference>
<accession>A0ABP0TQM3</accession>
<evidence type="ECO:0000313" key="2">
    <source>
        <dbReference type="EMBL" id="CAK9202412.1"/>
    </source>
</evidence>
<dbReference type="InterPro" id="IPR050113">
    <property type="entry name" value="Ub_conjugating_enzyme"/>
</dbReference>
<name>A0ABP0TQM3_9BRYO</name>
<dbReference type="InterPro" id="IPR016135">
    <property type="entry name" value="UBQ-conjugating_enzyme/RWD"/>
</dbReference>
<evidence type="ECO:0000259" key="1">
    <source>
        <dbReference type="PROSITE" id="PS50127"/>
    </source>
</evidence>
<keyword evidence="3" id="KW-1185">Reference proteome</keyword>
<dbReference type="SMART" id="SM00212">
    <property type="entry name" value="UBCc"/>
    <property type="match status" value="1"/>
</dbReference>
<organism evidence="2 3">
    <name type="scientific">Sphagnum troendelagicum</name>
    <dbReference type="NCBI Taxonomy" id="128251"/>
    <lineage>
        <taxon>Eukaryota</taxon>
        <taxon>Viridiplantae</taxon>
        <taxon>Streptophyta</taxon>
        <taxon>Embryophyta</taxon>
        <taxon>Bryophyta</taxon>
        <taxon>Sphagnophytina</taxon>
        <taxon>Sphagnopsida</taxon>
        <taxon>Sphagnales</taxon>
        <taxon>Sphagnaceae</taxon>
        <taxon>Sphagnum</taxon>
    </lineage>
</organism>
<dbReference type="PANTHER" id="PTHR24067">
    <property type="entry name" value="UBIQUITIN-CONJUGATING ENZYME E2"/>
    <property type="match status" value="1"/>
</dbReference>
<sequence length="154" mass="17195">MMSSAQLRLMSDLKSIRQEPPEGCSASPHGDENLFVWGATIFGPDDTAWEGGIFSLRLIFGEHYPEKPPRVRFTTDVFHPNVYSDGTLCMDVLQDNWSPCQNVSTILTSIQSLLTDPNPASPANPESAQLYQSDIKAYNRRVRLCVRKSLECSS</sequence>